<keyword evidence="1" id="KW-0732">Signal</keyword>
<dbReference type="Gene3D" id="2.60.40.2710">
    <property type="match status" value="1"/>
</dbReference>
<dbReference type="Gene3D" id="2.30.30.1270">
    <property type="match status" value="1"/>
</dbReference>
<evidence type="ECO:0008006" key="4">
    <source>
        <dbReference type="Google" id="ProtNLM"/>
    </source>
</evidence>
<gene>
    <name evidence="2" type="ORF">HMPREF1057_00243</name>
</gene>
<dbReference type="HOGENOM" id="CLU_388150_0_0_10"/>
<accession>K5CU52</accession>
<comment type="caution">
    <text evidence="2">The sequence shown here is derived from an EMBL/GenBank/DDBJ whole genome shotgun (WGS) entry which is preliminary data.</text>
</comment>
<protein>
    <recommendedName>
        <fullName evidence="4">DUF4958 domain-containing protein</fullName>
    </recommendedName>
</protein>
<evidence type="ECO:0000313" key="2">
    <source>
        <dbReference type="EMBL" id="EKJ92945.1"/>
    </source>
</evidence>
<dbReference type="Gene3D" id="2.60.40.10">
    <property type="entry name" value="Immunoglobulins"/>
    <property type="match status" value="1"/>
</dbReference>
<dbReference type="EMBL" id="AGXW01000001">
    <property type="protein sequence ID" value="EKJ92945.1"/>
    <property type="molecule type" value="Genomic_DNA"/>
</dbReference>
<evidence type="ECO:0000313" key="3">
    <source>
        <dbReference type="Proteomes" id="UP000007995"/>
    </source>
</evidence>
<proteinExistence type="predicted"/>
<dbReference type="AlphaFoldDB" id="K5CU52"/>
<feature type="chain" id="PRO_5003882425" description="DUF4958 domain-containing protein" evidence="1">
    <location>
        <begin position="30"/>
        <end position="759"/>
    </location>
</feature>
<dbReference type="Gene3D" id="2.60.40.60">
    <property type="entry name" value="Cadherins"/>
    <property type="match status" value="1"/>
</dbReference>
<dbReference type="InterPro" id="IPR013783">
    <property type="entry name" value="Ig-like_fold"/>
</dbReference>
<dbReference type="InterPro" id="IPR032529">
    <property type="entry name" value="BT4661-like"/>
</dbReference>
<dbReference type="Pfam" id="PF16319">
    <property type="entry name" value="SGBP_BT4661-like"/>
    <property type="match status" value="1"/>
</dbReference>
<dbReference type="Gene3D" id="2.60.40.2730">
    <property type="match status" value="1"/>
</dbReference>
<organism evidence="2 3">
    <name type="scientific">Bacteroides finegoldii CL09T03C10</name>
    <dbReference type="NCBI Taxonomy" id="997888"/>
    <lineage>
        <taxon>Bacteria</taxon>
        <taxon>Pseudomonadati</taxon>
        <taxon>Bacteroidota</taxon>
        <taxon>Bacteroidia</taxon>
        <taxon>Bacteroidales</taxon>
        <taxon>Bacteroidaceae</taxon>
        <taxon>Bacteroides</taxon>
    </lineage>
</organism>
<dbReference type="OrthoDB" id="1003436at2"/>
<dbReference type="Gene3D" id="2.60.40.2720">
    <property type="match status" value="1"/>
</dbReference>
<feature type="signal peptide" evidence="1">
    <location>
        <begin position="1"/>
        <end position="29"/>
    </location>
</feature>
<reference evidence="2 3" key="1">
    <citation type="submission" date="2012-02" db="EMBL/GenBank/DDBJ databases">
        <title>The Genome Sequence of Bacteroides finegoldii CL09T03C10.</title>
        <authorList>
            <consortium name="The Broad Institute Genome Sequencing Platform"/>
            <person name="Earl A."/>
            <person name="Ward D."/>
            <person name="Feldgarden M."/>
            <person name="Gevers D."/>
            <person name="Zitomersky N.L."/>
            <person name="Coyne M.J."/>
            <person name="Comstock L.E."/>
            <person name="Young S.K."/>
            <person name="Zeng Q."/>
            <person name="Gargeya S."/>
            <person name="Fitzgerald M."/>
            <person name="Haas B."/>
            <person name="Abouelleil A."/>
            <person name="Alvarado L."/>
            <person name="Arachchi H.M."/>
            <person name="Berlin A."/>
            <person name="Chapman S.B."/>
            <person name="Gearin G."/>
            <person name="Goldberg J."/>
            <person name="Griggs A."/>
            <person name="Gujja S."/>
            <person name="Hansen M."/>
            <person name="Heiman D."/>
            <person name="Howarth C."/>
            <person name="Larimer J."/>
            <person name="Lui A."/>
            <person name="MacDonald P.J.P."/>
            <person name="McCowen C."/>
            <person name="Montmayeur A."/>
            <person name="Murphy C."/>
            <person name="Neiman D."/>
            <person name="Pearson M."/>
            <person name="Priest M."/>
            <person name="Roberts A."/>
            <person name="Saif S."/>
            <person name="Shea T."/>
            <person name="Sisk P."/>
            <person name="Stolte C."/>
            <person name="Sykes S."/>
            <person name="Wortman J."/>
            <person name="Nusbaum C."/>
            <person name="Birren B."/>
        </authorList>
    </citation>
    <scope>NUCLEOTIDE SEQUENCE [LARGE SCALE GENOMIC DNA]</scope>
    <source>
        <strain evidence="2 3">CL09T03C10</strain>
    </source>
</reference>
<name>K5CU52_9BACE</name>
<evidence type="ECO:0000256" key="1">
    <source>
        <dbReference type="SAM" id="SignalP"/>
    </source>
</evidence>
<dbReference type="RefSeq" id="WP_007758844.1">
    <property type="nucleotide sequence ID" value="NZ_AKBZ01000001.1"/>
</dbReference>
<dbReference type="Proteomes" id="UP000007995">
    <property type="component" value="Unassembled WGS sequence"/>
</dbReference>
<sequence>MNLKKLTSSFWAILAVVTLSILNISCSDTETTDSTGFAIYYTGMTDIGPSMVGTISSPTYKGAAPSDFAITGITLNGEPYSGDCFEIDPETGKISISNTKNASTGRYSISISCMAGGKSYSFPDIVTVKMLAAAPEGIIMTPDLLTADYGDVIDINSIADMPTSVVSTEGEHISITKYEIGAVELVTTNEAGEEQYQPLTEEYKKCFSVSNEGVFTVVQGSDSEILEPAVYSVSLIVGTKVGDSMLERAIQVKITSKPLALTYAKGYGKIEEKTTADPTSFTSETPTFKGSTDGLKFSIHSVTPATDKIKINEKTGQIYVEDGHGFKIGEIYTISVCARNAFNAEEEEGKVFNDIYTIETVDFIKPITKFSYGENNSIEKVELARYNVAPVIDGDEVLYKFTNIPAGLTNTGVVFNENDGSITAIKGNKVPKGEYTFTVTATNPKGEMPIEVTLSIIENPNKFTYIHYGNNLGEGGIALEGEEYQNQFRFYQKADFQNSHPVPETDFKGKNEDLKWTVTKVHQTGAKDVKADGSFTLTSWKDFQVGIVMVTATAGDDPDTQVTVSTPLFVHCCTPTAAGYMVEYSPMVLHANPKTGGQSNVPVIKKNGTALTDTERSTFLLDYRRTFNYYNNGGKRSNGTLHENGQPTSDANGSQFMRNLWMKFNGGNASKLPVSYFQNSTILPKTDWNETLAYVDNGTDLTKRHSVTVVANQWNDDGWANGFFVGQMTFTTKQDHASLIGGEQIFPFIIWLDENYEKQ</sequence>